<protein>
    <submittedName>
        <fullName evidence="3">DUF4382 domain-containing protein</fullName>
    </submittedName>
</protein>
<feature type="signal peptide" evidence="1">
    <location>
        <begin position="1"/>
        <end position="27"/>
    </location>
</feature>
<evidence type="ECO:0000256" key="1">
    <source>
        <dbReference type="SAM" id="SignalP"/>
    </source>
</evidence>
<dbReference type="GO" id="GO:0030246">
    <property type="term" value="F:carbohydrate binding"/>
    <property type="evidence" value="ECO:0007669"/>
    <property type="project" value="InterPro"/>
</dbReference>
<dbReference type="InterPro" id="IPR025491">
    <property type="entry name" value="DUF4382"/>
</dbReference>
<comment type="caution">
    <text evidence="3">The sequence shown here is derived from an EMBL/GenBank/DDBJ whole genome shotgun (WGS) entry which is preliminary data.</text>
</comment>
<keyword evidence="4" id="KW-1185">Reference proteome</keyword>
<dbReference type="Pfam" id="PF14321">
    <property type="entry name" value="DUF4382"/>
    <property type="match status" value="1"/>
</dbReference>
<dbReference type="Proteomes" id="UP000479132">
    <property type="component" value="Unassembled WGS sequence"/>
</dbReference>
<feature type="chain" id="PRO_5026682957" evidence="1">
    <location>
        <begin position="28"/>
        <end position="274"/>
    </location>
</feature>
<dbReference type="PROSITE" id="PS51257">
    <property type="entry name" value="PROKAR_LIPOPROTEIN"/>
    <property type="match status" value="1"/>
</dbReference>
<organism evidence="3 4">
    <name type="scientific">Fodinibius halophilus</name>
    <dbReference type="NCBI Taxonomy" id="1736908"/>
    <lineage>
        <taxon>Bacteria</taxon>
        <taxon>Pseudomonadati</taxon>
        <taxon>Balneolota</taxon>
        <taxon>Balneolia</taxon>
        <taxon>Balneolales</taxon>
        <taxon>Balneolaceae</taxon>
        <taxon>Fodinibius</taxon>
    </lineage>
</organism>
<evidence type="ECO:0000313" key="3">
    <source>
        <dbReference type="EMBL" id="NGP86815.1"/>
    </source>
</evidence>
<gene>
    <name evidence="3" type="ORF">G3569_00505</name>
</gene>
<dbReference type="RefSeq" id="WP_165264980.1">
    <property type="nucleotide sequence ID" value="NZ_JAALLS010000001.1"/>
</dbReference>
<keyword evidence="1" id="KW-0732">Signal</keyword>
<reference evidence="3 4" key="1">
    <citation type="submission" date="2020-02" db="EMBL/GenBank/DDBJ databases">
        <title>Aliifodinibius halophilus 2W32, complete genome.</title>
        <authorList>
            <person name="Li Y."/>
            <person name="Wu S."/>
        </authorList>
    </citation>
    <scope>NUCLEOTIDE SEQUENCE [LARGE SCALE GENOMIC DNA]</scope>
    <source>
        <strain evidence="3 4">2W32</strain>
    </source>
</reference>
<proteinExistence type="predicted"/>
<evidence type="ECO:0000313" key="4">
    <source>
        <dbReference type="Proteomes" id="UP000479132"/>
    </source>
</evidence>
<dbReference type="SUPFAM" id="SSF49452">
    <property type="entry name" value="Starch-binding domain-like"/>
    <property type="match status" value="1"/>
</dbReference>
<name>A0A6M1T0S5_9BACT</name>
<dbReference type="EMBL" id="JAALLS010000001">
    <property type="protein sequence ID" value="NGP86815.1"/>
    <property type="molecule type" value="Genomic_DNA"/>
</dbReference>
<accession>A0A6M1T0S5</accession>
<feature type="domain" description="DUF4382" evidence="2">
    <location>
        <begin position="37"/>
        <end position="171"/>
    </location>
</feature>
<dbReference type="InterPro" id="IPR013784">
    <property type="entry name" value="Carb-bd-like_fold"/>
</dbReference>
<sequence>MLRQKLSFIPFAITLAFSILLVGCSGSDSGVGTSGETGTLEVQMHDAPANYEEVNIFVKSVEVNNADTDTGWVVINEPQQTYDLLELTNGATTVLGSKELETGTYEQIRLIVKVDQSYIVVDGKSHNLFVPGGNETGVKLPVNAEIKPDITYTLLLDFDAARSVVERGNEQSGISYLLQPVISASNQAETGNIAGTVEPVDANPFVYAIAADDTLSSTKADTSDGSFKLIGLEEGTYTVSVDPTNDTYQASDTSGVDVTVDKTNELGTIQLSQN</sequence>
<evidence type="ECO:0000259" key="2">
    <source>
        <dbReference type="Pfam" id="PF14321"/>
    </source>
</evidence>
<dbReference type="Gene3D" id="2.60.40.1120">
    <property type="entry name" value="Carboxypeptidase-like, regulatory domain"/>
    <property type="match status" value="1"/>
</dbReference>
<dbReference type="AlphaFoldDB" id="A0A6M1T0S5"/>